<evidence type="ECO:0000313" key="13">
    <source>
        <dbReference type="EMBL" id="CCO49449.1"/>
    </source>
</evidence>
<dbReference type="PROSITE" id="PS50109">
    <property type="entry name" value="HIS_KIN"/>
    <property type="match status" value="1"/>
</dbReference>
<dbReference type="Pfam" id="PF02518">
    <property type="entry name" value="HATPase_c"/>
    <property type="match status" value="1"/>
</dbReference>
<evidence type="ECO:0000313" key="14">
    <source>
        <dbReference type="Proteomes" id="UP000018211"/>
    </source>
</evidence>
<dbReference type="InterPro" id="IPR004358">
    <property type="entry name" value="Sig_transdc_His_kin-like_C"/>
</dbReference>
<keyword evidence="7" id="KW-0067">ATP-binding</keyword>
<evidence type="ECO:0000256" key="5">
    <source>
        <dbReference type="ARBA" id="ARBA00022741"/>
    </source>
</evidence>
<keyword evidence="9" id="KW-0175">Coiled coil</keyword>
<dbReference type="Gene3D" id="3.30.450.20">
    <property type="entry name" value="PAS domain"/>
    <property type="match status" value="1"/>
</dbReference>
<feature type="coiled-coil region" evidence="9">
    <location>
        <begin position="362"/>
        <end position="414"/>
    </location>
</feature>
<dbReference type="PRINTS" id="PR00344">
    <property type="entry name" value="BCTRLSENSOR"/>
</dbReference>
<evidence type="ECO:0000256" key="8">
    <source>
        <dbReference type="ARBA" id="ARBA00023012"/>
    </source>
</evidence>
<dbReference type="PANTHER" id="PTHR43065:SF47">
    <property type="match status" value="1"/>
</dbReference>
<dbReference type="PROSITE" id="PS50112">
    <property type="entry name" value="PAS"/>
    <property type="match status" value="1"/>
</dbReference>
<gene>
    <name evidence="13" type="ORF">VIBNISOn1_830005</name>
</gene>
<comment type="catalytic activity">
    <reaction evidence="1">
        <text>ATP + protein L-histidine = ADP + protein N-phospho-L-histidine.</text>
        <dbReference type="EC" id="2.7.13.3"/>
    </reaction>
</comment>
<dbReference type="GO" id="GO:0000160">
    <property type="term" value="P:phosphorelay signal transduction system"/>
    <property type="evidence" value="ECO:0007669"/>
    <property type="project" value="UniProtKB-KW"/>
</dbReference>
<dbReference type="Proteomes" id="UP000018211">
    <property type="component" value="Unassembled WGS sequence"/>
</dbReference>
<dbReference type="InterPro" id="IPR035965">
    <property type="entry name" value="PAS-like_dom_sf"/>
</dbReference>
<dbReference type="GO" id="GO:0006355">
    <property type="term" value="P:regulation of DNA-templated transcription"/>
    <property type="evidence" value="ECO:0007669"/>
    <property type="project" value="InterPro"/>
</dbReference>
<dbReference type="RefSeq" id="WP_022613562.1">
    <property type="nucleotide sequence ID" value="NZ_LK391965.1"/>
</dbReference>
<feature type="transmembrane region" description="Helical" evidence="10">
    <location>
        <begin position="170"/>
        <end position="188"/>
    </location>
</feature>
<sequence length="667" mass="75656">MSSSVSDSSKSQRMAPTLKTLNRHSLAVRLLIYIVLCSSILAVVITAVQLFWDYKKEVHALQSSIVSLEQSLASSISNSLWNLDEEQMQIQAMGILTAANVEYVGIFSFHNGTLNSVVEFGDQSPTNEYSQLFNLIHKEERIGGLRIEASYDQIYDKLWERAIIILETQLVKIFLVAMCMLYVVYHVVIKHINHISVFVQGHKFEQNGEENMLQLDRSEHKDELDTLVASINSLRHRITSELNKRVKTNSQLEYERDFTRVIIQSSPSLICSLNDRFEIQLVNSEVEELLGIKESDLIGKSWFEYFVDEDVEKESEDELVQNIPEFDLVFSMEDQHGSQRFLQWRVVENKEQKRVMCFGIDVTELTNAENQLISLNRELEQKVMDRTRSLEEANHELSDTLSQLEDTQESLIEAEKMASLGSLVGGVAHEINTPLGISVTATSFIDEKVRVLQKGFETGKLSKSQFSAAIESLKESTQILSTNLSRAEQLISSFKQVAVDQSSESVYPFNVKENLEKVLLSLSHEIKVARTKVEVECPDNINIESYPSCYIQIYTNLIANSIRHGFDEWEGDKNIFIKVETQEEHLVILYRDTGQGVDESVLKRIFEPFVTTKRGKGGSGLGANIIYNLVNQLLQGKIECSSELGKGAEFVITVPLQLNLEEQQESA</sequence>
<dbReference type="AlphaFoldDB" id="A0AAV2VYG8"/>
<dbReference type="SUPFAM" id="SSF55874">
    <property type="entry name" value="ATPase domain of HSP90 chaperone/DNA topoisomerase II/histidine kinase"/>
    <property type="match status" value="1"/>
</dbReference>
<keyword evidence="4" id="KW-0808">Transferase</keyword>
<dbReference type="EMBL" id="CAOF01000179">
    <property type="protein sequence ID" value="CCO49449.1"/>
    <property type="molecule type" value="Genomic_DNA"/>
</dbReference>
<dbReference type="CDD" id="cd00130">
    <property type="entry name" value="PAS"/>
    <property type="match status" value="1"/>
</dbReference>
<evidence type="ECO:0000256" key="1">
    <source>
        <dbReference type="ARBA" id="ARBA00000085"/>
    </source>
</evidence>
<feature type="domain" description="Histidine kinase" evidence="11">
    <location>
        <begin position="426"/>
        <end position="658"/>
    </location>
</feature>
<protein>
    <recommendedName>
        <fullName evidence="2">histidine kinase</fullName>
        <ecNumber evidence="2">2.7.13.3</ecNumber>
    </recommendedName>
</protein>
<dbReference type="GO" id="GO:0005524">
    <property type="term" value="F:ATP binding"/>
    <property type="evidence" value="ECO:0007669"/>
    <property type="project" value="UniProtKB-KW"/>
</dbReference>
<accession>A0AAV2VYG8</accession>
<feature type="transmembrane region" description="Helical" evidence="10">
    <location>
        <begin position="30"/>
        <end position="52"/>
    </location>
</feature>
<dbReference type="InterPro" id="IPR013767">
    <property type="entry name" value="PAS_fold"/>
</dbReference>
<keyword evidence="10" id="KW-0472">Membrane</keyword>
<dbReference type="Pfam" id="PF00989">
    <property type="entry name" value="PAS"/>
    <property type="match status" value="1"/>
</dbReference>
<dbReference type="NCBIfam" id="TIGR00229">
    <property type="entry name" value="sensory_box"/>
    <property type="match status" value="1"/>
</dbReference>
<evidence type="ECO:0000256" key="10">
    <source>
        <dbReference type="SAM" id="Phobius"/>
    </source>
</evidence>
<evidence type="ECO:0000256" key="3">
    <source>
        <dbReference type="ARBA" id="ARBA00022553"/>
    </source>
</evidence>
<evidence type="ECO:0000256" key="7">
    <source>
        <dbReference type="ARBA" id="ARBA00022840"/>
    </source>
</evidence>
<evidence type="ECO:0000256" key="2">
    <source>
        <dbReference type="ARBA" id="ARBA00012438"/>
    </source>
</evidence>
<dbReference type="InterPro" id="IPR036890">
    <property type="entry name" value="HATPase_C_sf"/>
</dbReference>
<dbReference type="InterPro" id="IPR033414">
    <property type="entry name" value="Sensor_dom"/>
</dbReference>
<dbReference type="SMART" id="SM00387">
    <property type="entry name" value="HATPase_c"/>
    <property type="match status" value="1"/>
</dbReference>
<reference evidence="13 14" key="1">
    <citation type="journal article" date="2013" name="ISME J.">
        <title>Comparative genomics of pathogenic lineages of Vibrio nigripulchritudo identifies virulence-associated traits.</title>
        <authorList>
            <person name="Goudenege D."/>
            <person name="Labreuche Y."/>
            <person name="Krin E."/>
            <person name="Ansquer D."/>
            <person name="Mangenot S."/>
            <person name="Calteau A."/>
            <person name="Medigue C."/>
            <person name="Mazel D."/>
            <person name="Polz M.F."/>
            <person name="Le Roux F."/>
        </authorList>
    </citation>
    <scope>NUCLEOTIDE SEQUENCE [LARGE SCALE GENOMIC DNA]</scope>
    <source>
        <strain evidence="13 14">SOn1</strain>
    </source>
</reference>
<dbReference type="PANTHER" id="PTHR43065">
    <property type="entry name" value="SENSOR HISTIDINE KINASE"/>
    <property type="match status" value="1"/>
</dbReference>
<keyword evidence="5" id="KW-0547">Nucleotide-binding</keyword>
<dbReference type="InterPro" id="IPR000014">
    <property type="entry name" value="PAS"/>
</dbReference>
<dbReference type="InterPro" id="IPR003594">
    <property type="entry name" value="HATPase_dom"/>
</dbReference>
<dbReference type="InterPro" id="IPR005467">
    <property type="entry name" value="His_kinase_dom"/>
</dbReference>
<dbReference type="Pfam" id="PF17149">
    <property type="entry name" value="CHASE5"/>
    <property type="match status" value="1"/>
</dbReference>
<evidence type="ECO:0000256" key="4">
    <source>
        <dbReference type="ARBA" id="ARBA00022679"/>
    </source>
</evidence>
<keyword evidence="10" id="KW-1133">Transmembrane helix</keyword>
<dbReference type="Gene3D" id="1.10.287.130">
    <property type="match status" value="1"/>
</dbReference>
<keyword evidence="6 13" id="KW-0418">Kinase</keyword>
<evidence type="ECO:0000256" key="6">
    <source>
        <dbReference type="ARBA" id="ARBA00022777"/>
    </source>
</evidence>
<dbReference type="EC" id="2.7.13.3" evidence="2"/>
<proteinExistence type="predicted"/>
<dbReference type="Gene3D" id="3.30.565.10">
    <property type="entry name" value="Histidine kinase-like ATPase, C-terminal domain"/>
    <property type="match status" value="1"/>
</dbReference>
<evidence type="ECO:0000259" key="12">
    <source>
        <dbReference type="PROSITE" id="PS50112"/>
    </source>
</evidence>
<keyword evidence="10" id="KW-0812">Transmembrane</keyword>
<keyword evidence="8" id="KW-0902">Two-component regulatory system</keyword>
<feature type="domain" description="PAS" evidence="12">
    <location>
        <begin position="255"/>
        <end position="312"/>
    </location>
</feature>
<dbReference type="SUPFAM" id="SSF55785">
    <property type="entry name" value="PYP-like sensor domain (PAS domain)"/>
    <property type="match status" value="1"/>
</dbReference>
<dbReference type="SMART" id="SM00091">
    <property type="entry name" value="PAS"/>
    <property type="match status" value="1"/>
</dbReference>
<keyword evidence="3" id="KW-0597">Phosphoprotein</keyword>
<comment type="caution">
    <text evidence="13">The sequence shown here is derived from an EMBL/GenBank/DDBJ whole genome shotgun (WGS) entry which is preliminary data.</text>
</comment>
<evidence type="ECO:0000256" key="9">
    <source>
        <dbReference type="SAM" id="Coils"/>
    </source>
</evidence>
<dbReference type="GO" id="GO:0004673">
    <property type="term" value="F:protein histidine kinase activity"/>
    <property type="evidence" value="ECO:0007669"/>
    <property type="project" value="UniProtKB-EC"/>
</dbReference>
<evidence type="ECO:0000259" key="11">
    <source>
        <dbReference type="PROSITE" id="PS50109"/>
    </source>
</evidence>
<name>A0AAV2VYG8_9VIBR</name>
<organism evidence="13 14">
    <name type="scientific">Vibrio nigripulchritudo SOn1</name>
    <dbReference type="NCBI Taxonomy" id="1238450"/>
    <lineage>
        <taxon>Bacteria</taxon>
        <taxon>Pseudomonadati</taxon>
        <taxon>Pseudomonadota</taxon>
        <taxon>Gammaproteobacteria</taxon>
        <taxon>Vibrionales</taxon>
        <taxon>Vibrionaceae</taxon>
        <taxon>Vibrio</taxon>
    </lineage>
</organism>